<feature type="coiled-coil region" evidence="3">
    <location>
        <begin position="688"/>
        <end position="728"/>
    </location>
</feature>
<name>A0A336L8N8_CULSO</name>
<reference evidence="6" key="2">
    <citation type="submission" date="2018-07" db="EMBL/GenBank/DDBJ databases">
        <authorList>
            <person name="Quirk P.G."/>
            <person name="Krulwich T.A."/>
        </authorList>
    </citation>
    <scope>NUCLEOTIDE SEQUENCE</scope>
</reference>
<dbReference type="Gene3D" id="1.10.10.60">
    <property type="entry name" value="Homeodomain-like"/>
    <property type="match status" value="1"/>
</dbReference>
<dbReference type="SMART" id="SM00674">
    <property type="entry name" value="CENPB"/>
    <property type="match status" value="1"/>
</dbReference>
<dbReference type="GO" id="GO:0005634">
    <property type="term" value="C:nucleus"/>
    <property type="evidence" value="ECO:0007669"/>
    <property type="project" value="UniProtKB-SubCell"/>
</dbReference>
<dbReference type="VEuPathDB" id="VectorBase:CSON006128"/>
<evidence type="ECO:0000313" key="5">
    <source>
        <dbReference type="EMBL" id="SSX13789.1"/>
    </source>
</evidence>
<comment type="subcellular location">
    <subcellularLocation>
        <location evidence="1">Nucleus</location>
    </subcellularLocation>
</comment>
<dbReference type="AlphaFoldDB" id="A0A336L8N8"/>
<evidence type="ECO:0000256" key="2">
    <source>
        <dbReference type="ARBA" id="ARBA00023125"/>
    </source>
</evidence>
<sequence>MSPTPKYSRQDVKDAVQLVKSGSSVNNAAKKYKIPETSLRNIIKTNNLTHETDISHNQTVLTKKEELDLYNWILECSKAGFPRSTRQILHQAYQISVKFPRLKHFPTGRPSHMWLRRFLKRCGNLHRKKIVHISTATSSVNEVNIRAYHNRVTTYLKENGLYHILFYPDRVGNADESYLGFLPRQTTVLIDKNQQKGKKTSKMDPKTHLTVLFTALANGNLMDSYIVYPYERVPREIREGFPKDSMCFGKSESGWMNGELFLHYLENVVVKHLETNQVKRPFILFVDGHSSHLGLEVIEYCKLQDIILITLYPNATWLIQPLDVGVFGPLKTMWDAFLLDKDNNMTFVVNYRSFAHVFKEFIDEKAKFLAPFITKSFEDSGIFPWNCDAIKFETLIESCRMRKDVPGKELMEENQIITIEELDTDLNMNDDHHSLTDNQSDIIDPSTLLMSTDLHDACNQPENITISAPSIEQGSVVKDNISNLRDKMGVINDISVFNEQENQGIIIQNSELNDHHIMSACLINNGFHDSSDQIEGFCEIIERDTTLNGDNLVIELENTDMMHDFSYTINHTDNDNRFPSSSKKHQDCSVQTEPIYIENFQPTDKEKNKYVIETVLKHCESEKFKQDLLNGTVDRNKKYGVDSTHILMKIIQNMKEPESARDLLPLVPPVFKKTNMKKRLRPEVLVSAENIEEEKRVKRMKIEALKSKEEYAEAKAMKNQKLHELRMQLTDFKYQGNIIVQEIRRLNQQFKTKGHGGLSPDEFKQKQEELNIKKNEIFLKIDQTKIDIKNITPSRKSNKENLFMANTEDTKFNEQ</sequence>
<gene>
    <name evidence="5" type="primary">CSON006128</name>
</gene>
<protein>
    <submittedName>
        <fullName evidence="5">CSON006128 protein</fullName>
    </submittedName>
</protein>
<dbReference type="EMBL" id="UFQS01002322">
    <property type="protein sequence ID" value="SSX13789.1"/>
    <property type="molecule type" value="Genomic_DNA"/>
</dbReference>
<evidence type="ECO:0000256" key="1">
    <source>
        <dbReference type="ARBA" id="ARBA00004123"/>
    </source>
</evidence>
<dbReference type="PANTHER" id="PTHR19303:SF74">
    <property type="entry name" value="POGO TRANSPOSABLE ELEMENT WITH KRAB DOMAIN"/>
    <property type="match status" value="1"/>
</dbReference>
<evidence type="ECO:0000259" key="4">
    <source>
        <dbReference type="PROSITE" id="PS51253"/>
    </source>
</evidence>
<keyword evidence="3" id="KW-0175">Coiled coil</keyword>
<keyword evidence="2" id="KW-0238">DNA-binding</keyword>
<dbReference type="InterPro" id="IPR009057">
    <property type="entry name" value="Homeodomain-like_sf"/>
</dbReference>
<evidence type="ECO:0000313" key="6">
    <source>
        <dbReference type="EMBL" id="SSX33210.1"/>
    </source>
</evidence>
<accession>A0A336L8N8</accession>
<dbReference type="InterPro" id="IPR050863">
    <property type="entry name" value="CenT-Element_Derived"/>
</dbReference>
<dbReference type="PANTHER" id="PTHR19303">
    <property type="entry name" value="TRANSPOSON"/>
    <property type="match status" value="1"/>
</dbReference>
<dbReference type="SUPFAM" id="SSF46689">
    <property type="entry name" value="Homeodomain-like"/>
    <property type="match status" value="1"/>
</dbReference>
<dbReference type="PROSITE" id="PS51253">
    <property type="entry name" value="HTH_CENPB"/>
    <property type="match status" value="1"/>
</dbReference>
<dbReference type="InterPro" id="IPR004875">
    <property type="entry name" value="DDE_SF_endonuclease_dom"/>
</dbReference>
<organism evidence="5">
    <name type="scientific">Culicoides sonorensis</name>
    <name type="common">Biting midge</name>
    <dbReference type="NCBI Taxonomy" id="179676"/>
    <lineage>
        <taxon>Eukaryota</taxon>
        <taxon>Metazoa</taxon>
        <taxon>Ecdysozoa</taxon>
        <taxon>Arthropoda</taxon>
        <taxon>Hexapoda</taxon>
        <taxon>Insecta</taxon>
        <taxon>Pterygota</taxon>
        <taxon>Neoptera</taxon>
        <taxon>Endopterygota</taxon>
        <taxon>Diptera</taxon>
        <taxon>Nematocera</taxon>
        <taxon>Chironomoidea</taxon>
        <taxon>Ceratopogonidae</taxon>
        <taxon>Ceratopogoninae</taxon>
        <taxon>Culicoides</taxon>
        <taxon>Monoculicoides</taxon>
    </lineage>
</organism>
<proteinExistence type="predicted"/>
<dbReference type="GO" id="GO:0003677">
    <property type="term" value="F:DNA binding"/>
    <property type="evidence" value="ECO:0007669"/>
    <property type="project" value="UniProtKB-KW"/>
</dbReference>
<dbReference type="InterPro" id="IPR006600">
    <property type="entry name" value="HTH_CenpB_DNA-bd_dom"/>
</dbReference>
<dbReference type="Pfam" id="PF03221">
    <property type="entry name" value="HTH_Tnp_Tc5"/>
    <property type="match status" value="1"/>
</dbReference>
<dbReference type="EMBL" id="UFQT01002322">
    <property type="protein sequence ID" value="SSX33210.1"/>
    <property type="molecule type" value="Genomic_DNA"/>
</dbReference>
<feature type="domain" description="HTH CENPB-type" evidence="4">
    <location>
        <begin position="53"/>
        <end position="128"/>
    </location>
</feature>
<evidence type="ECO:0000256" key="3">
    <source>
        <dbReference type="SAM" id="Coils"/>
    </source>
</evidence>
<dbReference type="Pfam" id="PF03184">
    <property type="entry name" value="DDE_1"/>
    <property type="match status" value="1"/>
</dbReference>
<reference evidence="5" key="1">
    <citation type="submission" date="2018-04" db="EMBL/GenBank/DDBJ databases">
        <authorList>
            <person name="Go L.Y."/>
            <person name="Mitchell J.A."/>
        </authorList>
    </citation>
    <scope>NUCLEOTIDE SEQUENCE</scope>
    <source>
        <tissue evidence="5">Whole organism</tissue>
    </source>
</reference>